<feature type="non-terminal residue" evidence="1">
    <location>
        <position position="1"/>
    </location>
</feature>
<sequence length="113" mass="12883">VEMLSLKPIEEPALTTLQLMDMALHTTGSKSWQHHHNLIWAELQHDSLASRELKIPSASIFATMSKWGILSNGLAKSVETTSTWCPCEMFSWRNLLTVERPLRKVCCSEAMKW</sequence>
<name>A0A0A9ZAK6_LYGHE</name>
<gene>
    <name evidence="1" type="primary">Tlr3</name>
    <name evidence="1" type="ORF">CM83_567</name>
</gene>
<keyword evidence="1" id="KW-0675">Receptor</keyword>
<accession>A0A0A9ZAK6</accession>
<dbReference type="AlphaFoldDB" id="A0A0A9ZAK6"/>
<evidence type="ECO:0000313" key="1">
    <source>
        <dbReference type="EMBL" id="JAG42297.1"/>
    </source>
</evidence>
<reference evidence="1" key="1">
    <citation type="journal article" date="2014" name="PLoS ONE">
        <title>Transcriptome-Based Identification of ABC Transporters in the Western Tarnished Plant Bug Lygus hesperus.</title>
        <authorList>
            <person name="Hull J.J."/>
            <person name="Chaney K."/>
            <person name="Geib S.M."/>
            <person name="Fabrick J.A."/>
            <person name="Brent C.S."/>
            <person name="Walsh D."/>
            <person name="Lavine L.C."/>
        </authorList>
    </citation>
    <scope>NUCLEOTIDE SEQUENCE</scope>
</reference>
<organism evidence="1">
    <name type="scientific">Lygus hesperus</name>
    <name type="common">Western plant bug</name>
    <dbReference type="NCBI Taxonomy" id="30085"/>
    <lineage>
        <taxon>Eukaryota</taxon>
        <taxon>Metazoa</taxon>
        <taxon>Ecdysozoa</taxon>
        <taxon>Arthropoda</taxon>
        <taxon>Hexapoda</taxon>
        <taxon>Insecta</taxon>
        <taxon>Pterygota</taxon>
        <taxon>Neoptera</taxon>
        <taxon>Paraneoptera</taxon>
        <taxon>Hemiptera</taxon>
        <taxon>Heteroptera</taxon>
        <taxon>Panheteroptera</taxon>
        <taxon>Cimicomorpha</taxon>
        <taxon>Miridae</taxon>
        <taxon>Mirini</taxon>
        <taxon>Lygus</taxon>
    </lineage>
</organism>
<protein>
    <submittedName>
        <fullName evidence="1">Toll-like receptor 3</fullName>
    </submittedName>
</protein>
<proteinExistence type="predicted"/>
<reference evidence="1" key="2">
    <citation type="submission" date="2014-07" db="EMBL/GenBank/DDBJ databases">
        <authorList>
            <person name="Hull J."/>
        </authorList>
    </citation>
    <scope>NUCLEOTIDE SEQUENCE</scope>
</reference>
<dbReference type="EMBL" id="GBHO01001307">
    <property type="protein sequence ID" value="JAG42297.1"/>
    <property type="molecule type" value="Transcribed_RNA"/>
</dbReference>